<dbReference type="Pfam" id="PF00497">
    <property type="entry name" value="SBP_bac_3"/>
    <property type="match status" value="2"/>
</dbReference>
<dbReference type="CDD" id="cd01949">
    <property type="entry name" value="GGDEF"/>
    <property type="match status" value="1"/>
</dbReference>
<organism evidence="5 6">
    <name type="scientific">Shewanella algidipiscicola</name>
    <dbReference type="NCBI Taxonomy" id="614070"/>
    <lineage>
        <taxon>Bacteria</taxon>
        <taxon>Pseudomonadati</taxon>
        <taxon>Pseudomonadota</taxon>
        <taxon>Gammaproteobacteria</taxon>
        <taxon>Alteromonadales</taxon>
        <taxon>Shewanellaceae</taxon>
        <taxon>Shewanella</taxon>
    </lineage>
</organism>
<dbReference type="GO" id="GO:0016301">
    <property type="term" value="F:kinase activity"/>
    <property type="evidence" value="ECO:0007669"/>
    <property type="project" value="UniProtKB-KW"/>
</dbReference>
<gene>
    <name evidence="5" type="ORF">TUM4630_25300</name>
</gene>
<dbReference type="Gene3D" id="3.40.190.10">
    <property type="entry name" value="Periplasmic binding protein-like II"/>
    <property type="match status" value="6"/>
</dbReference>
<dbReference type="RefSeq" id="WP_249038135.1">
    <property type="nucleotide sequence ID" value="NZ_BPFB01000030.1"/>
</dbReference>
<dbReference type="InterPro" id="IPR043128">
    <property type="entry name" value="Rev_trsase/Diguanyl_cyclase"/>
</dbReference>
<keyword evidence="3" id="KW-0812">Transmembrane</keyword>
<keyword evidence="3" id="KW-0472">Membrane</keyword>
<dbReference type="Gene3D" id="3.30.70.270">
    <property type="match status" value="1"/>
</dbReference>
<evidence type="ECO:0000256" key="2">
    <source>
        <dbReference type="ARBA" id="ARBA00022729"/>
    </source>
</evidence>
<dbReference type="InterPro" id="IPR000160">
    <property type="entry name" value="GGDEF_dom"/>
</dbReference>
<dbReference type="SUPFAM" id="SSF53850">
    <property type="entry name" value="Periplasmic binding protein-like II"/>
    <property type="match status" value="3"/>
</dbReference>
<dbReference type="NCBIfam" id="TIGR00254">
    <property type="entry name" value="GGDEF"/>
    <property type="match status" value="1"/>
</dbReference>
<dbReference type="CDD" id="cd01007">
    <property type="entry name" value="PBP2_BvgS_HisK_like"/>
    <property type="match status" value="1"/>
</dbReference>
<dbReference type="EMBL" id="BPFB01000030">
    <property type="protein sequence ID" value="GIU48595.1"/>
    <property type="molecule type" value="Genomic_DNA"/>
</dbReference>
<dbReference type="PANTHER" id="PTHR35936">
    <property type="entry name" value="MEMBRANE-BOUND LYTIC MUREIN TRANSGLYCOSYLASE F"/>
    <property type="match status" value="1"/>
</dbReference>
<dbReference type="Pfam" id="PF00990">
    <property type="entry name" value="GGDEF"/>
    <property type="match status" value="1"/>
</dbReference>
<comment type="caution">
    <text evidence="5">The sequence shown here is derived from an EMBL/GenBank/DDBJ whole genome shotgun (WGS) entry which is preliminary data.</text>
</comment>
<dbReference type="SUPFAM" id="SSF55073">
    <property type="entry name" value="Nucleotide cyclase"/>
    <property type="match status" value="1"/>
</dbReference>
<evidence type="ECO:0000259" key="4">
    <source>
        <dbReference type="PROSITE" id="PS50887"/>
    </source>
</evidence>
<dbReference type="PROSITE" id="PS50887">
    <property type="entry name" value="GGDEF"/>
    <property type="match status" value="1"/>
</dbReference>
<accession>A0ABQ4PKU1</accession>
<evidence type="ECO:0000256" key="1">
    <source>
        <dbReference type="ARBA" id="ARBA00010333"/>
    </source>
</evidence>
<keyword evidence="3" id="KW-1133">Transmembrane helix</keyword>
<dbReference type="SMART" id="SM00062">
    <property type="entry name" value="PBPb"/>
    <property type="match status" value="3"/>
</dbReference>
<protein>
    <submittedName>
        <fullName evidence="5">Deoxyguanosine kinase</fullName>
    </submittedName>
</protein>
<dbReference type="CDD" id="cd13706">
    <property type="entry name" value="PBP2_HisK_like_1"/>
    <property type="match status" value="1"/>
</dbReference>
<dbReference type="InterPro" id="IPR029787">
    <property type="entry name" value="Nucleotide_cyclase"/>
</dbReference>
<dbReference type="Proteomes" id="UP000761574">
    <property type="component" value="Unassembled WGS sequence"/>
</dbReference>
<evidence type="ECO:0000256" key="3">
    <source>
        <dbReference type="SAM" id="Phobius"/>
    </source>
</evidence>
<feature type="transmembrane region" description="Helical" evidence="3">
    <location>
        <begin position="739"/>
        <end position="756"/>
    </location>
</feature>
<name>A0ABQ4PKU1_9GAMM</name>
<keyword evidence="2" id="KW-0732">Signal</keyword>
<keyword evidence="6" id="KW-1185">Reference proteome</keyword>
<keyword evidence="5" id="KW-0418">Kinase</keyword>
<reference evidence="5 6" key="1">
    <citation type="submission" date="2021-05" db="EMBL/GenBank/DDBJ databases">
        <title>Molecular characterization for Shewanella algae harboring chromosomal blaOXA-55-like strains isolated from clinical and environment sample.</title>
        <authorList>
            <person name="Ohama Y."/>
            <person name="Aoki K."/>
            <person name="Harada S."/>
            <person name="Moriya K."/>
            <person name="Ishii Y."/>
            <person name="Tateda K."/>
        </authorList>
    </citation>
    <scope>NUCLEOTIDE SEQUENCE [LARGE SCALE GENOMIC DNA]</scope>
    <source>
        <strain evidence="5 6">LMG 23746</strain>
    </source>
</reference>
<dbReference type="InterPro" id="IPR001638">
    <property type="entry name" value="Solute-binding_3/MltF_N"/>
</dbReference>
<evidence type="ECO:0000313" key="6">
    <source>
        <dbReference type="Proteomes" id="UP000761574"/>
    </source>
</evidence>
<keyword evidence="5" id="KW-0808">Transferase</keyword>
<dbReference type="SMART" id="SM00267">
    <property type="entry name" value="GGDEF"/>
    <property type="match status" value="1"/>
</dbReference>
<evidence type="ECO:0000313" key="5">
    <source>
        <dbReference type="EMBL" id="GIU48595.1"/>
    </source>
</evidence>
<proteinExistence type="inferred from homology"/>
<sequence>MSSCARADSELSPLVLVMGTDSFPYQFVDDSGEPKGVLVDLWREWAAQTGTVVEFKHLDWQDSLDQLAQGHADIHIGMGHTDSRESRYDFADAITSVNTYLYVRKSLQNKNHLRDLIPYRIGVVSGSSHEANLIKQLSDLNFRYYESRDALLNGVINGEVDVFAGMEGYLRDKAVSRAVMEAFPLEHRLLIKTIPILPAVKQGNQVLQAKINQGFQLVTPAMRAAIEKHWLGFSHDAKRLIIATPVGIEPYVDIGGDGQPHGLYIDIWRLWSQKTGIAVDFRTNTFDATLEDVAYRRADIHIGYPLDEASQTGGVNAVADSSLATTFADTRYADLRPVWQTYRVNSHLFSYQKRLTTLDSLAGHRIGAVASAPYLEQLHNTLPDSELHLFDDVEQMIAAVQQGDINAFVAASAWTQHYLIKADAWQDFYPYRELTFSSDIYALTRSEDEGLIKRIRAGFNLISATELANLESKWILDNNDRTVKASTTALPLSPAQQRYLANLRPLKIGYLQDWPPMEFEGEDGQFQGINHDISQRLAAQLHLTFVPVMFKDWSSMLAALKRGDIDIVGSVALTAEREKELVFSGPYWPSPWGLVTNLNNALVFSLAQMSGKRLAIVEGYHLIPQLMNDTLGIALILVPNTRAGIDAVLQGTADGFIEKVINMGVELSDSDHRQLKMSVLADYSDQQSHFALTAQLQPLVPLLDKAIAQLSTAQQQQIYQRWIEQEPPHSFVSISWKQAFYLLLVVVLMLMLALWWRNAVRKRQSYRPHDIGASLATLSTSTPEFDPLTGLPNRSILDDRLTQAILTHRREMQPFAVLFIDFDNLTQLQQRLDTTQSQQLMNLAINKLSALVRKSDTLAKFNEQQLVAILNHSKDLTQACQVAQAIIDTCSAPFAIDAEDVALSVSIGVAMFPRDGDNAVEILKKADERLSRAAAQGGSCYRSA</sequence>
<feature type="domain" description="GGDEF" evidence="4">
    <location>
        <begin position="813"/>
        <end position="944"/>
    </location>
</feature>
<comment type="similarity">
    <text evidence="1">Belongs to the bacterial solute-binding protein 3 family.</text>
</comment>